<reference evidence="1 2" key="1">
    <citation type="submission" date="2019-02" db="EMBL/GenBank/DDBJ databases">
        <title>Deep-cultivation of Planctomycetes and their phenomic and genomic characterization uncovers novel biology.</title>
        <authorList>
            <person name="Wiegand S."/>
            <person name="Jogler M."/>
            <person name="Boedeker C."/>
            <person name="Pinto D."/>
            <person name="Vollmers J."/>
            <person name="Rivas-Marin E."/>
            <person name="Kohn T."/>
            <person name="Peeters S.H."/>
            <person name="Heuer A."/>
            <person name="Rast P."/>
            <person name="Oberbeckmann S."/>
            <person name="Bunk B."/>
            <person name="Jeske O."/>
            <person name="Meyerdierks A."/>
            <person name="Storesund J.E."/>
            <person name="Kallscheuer N."/>
            <person name="Luecker S."/>
            <person name="Lage O.M."/>
            <person name="Pohl T."/>
            <person name="Merkel B.J."/>
            <person name="Hornburger P."/>
            <person name="Mueller R.-W."/>
            <person name="Bruemmer F."/>
            <person name="Labrenz M."/>
            <person name="Spormann A.M."/>
            <person name="Op Den Camp H."/>
            <person name="Overmann J."/>
            <person name="Amann R."/>
            <person name="Jetten M.S.M."/>
            <person name="Mascher T."/>
            <person name="Medema M.H."/>
            <person name="Devos D.P."/>
            <person name="Kaster A.-K."/>
            <person name="Ovreas L."/>
            <person name="Rohde M."/>
            <person name="Galperin M.Y."/>
            <person name="Jogler C."/>
        </authorList>
    </citation>
    <scope>NUCLEOTIDE SEQUENCE [LARGE SCALE GENOMIC DNA]</scope>
    <source>
        <strain evidence="1 2">CA13</strain>
    </source>
</reference>
<organism evidence="1 2">
    <name type="scientific">Novipirellula herctigrandis</name>
    <dbReference type="NCBI Taxonomy" id="2527986"/>
    <lineage>
        <taxon>Bacteria</taxon>
        <taxon>Pseudomonadati</taxon>
        <taxon>Planctomycetota</taxon>
        <taxon>Planctomycetia</taxon>
        <taxon>Pirellulales</taxon>
        <taxon>Pirellulaceae</taxon>
        <taxon>Novipirellula</taxon>
    </lineage>
</organism>
<sequence length="192" mass="22404">MGHDWCVPNKKWVVGWYGGGQRHIEVISRVGHSYRQGHGLVQVRWVYVRDLTGSHRDECLMSTDEMMSLREIVESFIGRWDFEVMYEQRREHLGLETNRGRRKQTVLRVEPCLFGLYSLIALWFACLPGNPLNRIVVMWPGKRTITFSDAVATIRREAWGIYINPTMIFRPVVDKPNTRQRNSLINAFALAL</sequence>
<proteinExistence type="predicted"/>
<evidence type="ECO:0000313" key="2">
    <source>
        <dbReference type="Proteomes" id="UP000315010"/>
    </source>
</evidence>
<gene>
    <name evidence="1" type="ORF">CA13_05320</name>
</gene>
<dbReference type="Proteomes" id="UP000315010">
    <property type="component" value="Unassembled WGS sequence"/>
</dbReference>
<dbReference type="EMBL" id="SJPJ01000001">
    <property type="protein sequence ID" value="TWT79134.1"/>
    <property type="molecule type" value="Genomic_DNA"/>
</dbReference>
<evidence type="ECO:0000313" key="1">
    <source>
        <dbReference type="EMBL" id="TWT79134.1"/>
    </source>
</evidence>
<comment type="caution">
    <text evidence="1">The sequence shown here is derived from an EMBL/GenBank/DDBJ whole genome shotgun (WGS) entry which is preliminary data.</text>
</comment>
<protein>
    <recommendedName>
        <fullName evidence="3">Transposase IS4-like domain-containing protein</fullName>
    </recommendedName>
</protein>
<keyword evidence="2" id="KW-1185">Reference proteome</keyword>
<dbReference type="AlphaFoldDB" id="A0A5C5YVS9"/>
<evidence type="ECO:0008006" key="3">
    <source>
        <dbReference type="Google" id="ProtNLM"/>
    </source>
</evidence>
<accession>A0A5C5YVS9</accession>
<name>A0A5C5YVS9_9BACT</name>